<accession>A0A1I2HFM5</accession>
<dbReference type="EMBL" id="FONV01000008">
    <property type="protein sequence ID" value="SFF28429.1"/>
    <property type="molecule type" value="Genomic_DNA"/>
</dbReference>
<reference evidence="1 2" key="1">
    <citation type="submission" date="2016-10" db="EMBL/GenBank/DDBJ databases">
        <authorList>
            <person name="de Groot N.N."/>
        </authorList>
    </citation>
    <scope>NUCLEOTIDE SEQUENCE [LARGE SCALE GENOMIC DNA]</scope>
    <source>
        <strain evidence="1 2">DSM 43019</strain>
    </source>
</reference>
<evidence type="ECO:0000313" key="1">
    <source>
        <dbReference type="EMBL" id="SFF28429.1"/>
    </source>
</evidence>
<dbReference type="STRING" id="35752.SAMN05421541_108133"/>
<dbReference type="AlphaFoldDB" id="A0A1I2HFM5"/>
<keyword evidence="2" id="KW-1185">Reference proteome</keyword>
<name>A0A1I2HFM5_9ACTN</name>
<evidence type="ECO:0008006" key="3">
    <source>
        <dbReference type="Google" id="ProtNLM"/>
    </source>
</evidence>
<organism evidence="1 2">
    <name type="scientific">Actinoplanes philippinensis</name>
    <dbReference type="NCBI Taxonomy" id="35752"/>
    <lineage>
        <taxon>Bacteria</taxon>
        <taxon>Bacillati</taxon>
        <taxon>Actinomycetota</taxon>
        <taxon>Actinomycetes</taxon>
        <taxon>Micromonosporales</taxon>
        <taxon>Micromonosporaceae</taxon>
        <taxon>Actinoplanes</taxon>
    </lineage>
</organism>
<protein>
    <recommendedName>
        <fullName evidence="3">Lipoprotein</fullName>
    </recommendedName>
</protein>
<proteinExistence type="predicted"/>
<gene>
    <name evidence="1" type="ORF">SAMN05421541_108133</name>
</gene>
<evidence type="ECO:0000313" key="2">
    <source>
        <dbReference type="Proteomes" id="UP000199645"/>
    </source>
</evidence>
<sequence length="80" mass="8305">MSALLLPVAACSSDSPDRAAVVAKIRADPDMADAPDAVVDCIADWYTTDASDKTREAFLAGQAPPESAGPKILECLKKAT</sequence>
<dbReference type="Proteomes" id="UP000199645">
    <property type="component" value="Unassembled WGS sequence"/>
</dbReference>